<gene>
    <name evidence="3" type="ORF">URODEC1_LOCUS61197</name>
</gene>
<feature type="signal peptide" evidence="1">
    <location>
        <begin position="1"/>
        <end position="25"/>
    </location>
</feature>
<dbReference type="AlphaFoldDB" id="A0ABC9B5Z5"/>
<protein>
    <recommendedName>
        <fullName evidence="2">Bifunctional inhibitor/plant lipid transfer protein/seed storage helical domain-containing protein</fullName>
    </recommendedName>
</protein>
<organism evidence="3 4">
    <name type="scientific">Urochloa decumbens</name>
    <dbReference type="NCBI Taxonomy" id="240449"/>
    <lineage>
        <taxon>Eukaryota</taxon>
        <taxon>Viridiplantae</taxon>
        <taxon>Streptophyta</taxon>
        <taxon>Embryophyta</taxon>
        <taxon>Tracheophyta</taxon>
        <taxon>Spermatophyta</taxon>
        <taxon>Magnoliopsida</taxon>
        <taxon>Liliopsida</taxon>
        <taxon>Poales</taxon>
        <taxon>Poaceae</taxon>
        <taxon>PACMAD clade</taxon>
        <taxon>Panicoideae</taxon>
        <taxon>Panicodae</taxon>
        <taxon>Paniceae</taxon>
        <taxon>Melinidinae</taxon>
        <taxon>Urochloa</taxon>
    </lineage>
</organism>
<proteinExistence type="predicted"/>
<reference evidence="3 4" key="2">
    <citation type="submission" date="2024-10" db="EMBL/GenBank/DDBJ databases">
        <authorList>
            <person name="Ryan C."/>
        </authorList>
    </citation>
    <scope>NUCLEOTIDE SEQUENCE [LARGE SCALE GENOMIC DNA]</scope>
</reference>
<evidence type="ECO:0000259" key="2">
    <source>
        <dbReference type="Pfam" id="PF14368"/>
    </source>
</evidence>
<dbReference type="InterPro" id="IPR016140">
    <property type="entry name" value="Bifunc_inhib/LTP/seed_store"/>
</dbReference>
<keyword evidence="4" id="KW-1185">Reference proteome</keyword>
<feature type="chain" id="PRO_5044868452" description="Bifunctional inhibitor/plant lipid transfer protein/seed storage helical domain-containing protein" evidence="1">
    <location>
        <begin position="26"/>
        <end position="106"/>
    </location>
</feature>
<feature type="domain" description="Bifunctional inhibitor/plant lipid transfer protein/seed storage helical" evidence="2">
    <location>
        <begin position="12"/>
        <end position="100"/>
    </location>
</feature>
<sequence>MHPKVVAAVLLLLVCAVISPHQVTAVCTDAQKAAILQDCKFYIRSASGRPGNIPAHKSVCCDRVRDVPDRDMQCIYDRCTNAEKAQNVQQRILSLKEFCKPLPVMV</sequence>
<accession>A0ABC9B5Z5</accession>
<keyword evidence="1" id="KW-0732">Signal</keyword>
<evidence type="ECO:0000256" key="1">
    <source>
        <dbReference type="SAM" id="SignalP"/>
    </source>
</evidence>
<dbReference type="Pfam" id="PF14368">
    <property type="entry name" value="LTP_2"/>
    <property type="match status" value="1"/>
</dbReference>
<dbReference type="Proteomes" id="UP001497457">
    <property type="component" value="Chromosome 24b"/>
</dbReference>
<reference evidence="4" key="1">
    <citation type="submission" date="2024-06" db="EMBL/GenBank/DDBJ databases">
        <authorList>
            <person name="Ryan C."/>
        </authorList>
    </citation>
    <scope>NUCLEOTIDE SEQUENCE [LARGE SCALE GENOMIC DNA]</scope>
</reference>
<name>A0ABC9B5Z5_9POAL</name>
<evidence type="ECO:0000313" key="4">
    <source>
        <dbReference type="Proteomes" id="UP001497457"/>
    </source>
</evidence>
<dbReference type="EMBL" id="OZ075134">
    <property type="protein sequence ID" value="CAL4992630.1"/>
    <property type="molecule type" value="Genomic_DNA"/>
</dbReference>
<evidence type="ECO:0000313" key="3">
    <source>
        <dbReference type="EMBL" id="CAL4992630.1"/>
    </source>
</evidence>